<keyword evidence="2" id="KW-1185">Reference proteome</keyword>
<evidence type="ECO:0000313" key="2">
    <source>
        <dbReference type="Proteomes" id="UP000595917"/>
    </source>
</evidence>
<gene>
    <name evidence="1" type="ORF">JFL75_06750</name>
</gene>
<dbReference type="Pfam" id="PF14903">
    <property type="entry name" value="WG_beta_rep"/>
    <property type="match status" value="3"/>
</dbReference>
<dbReference type="PANTHER" id="PTHR37841:SF1">
    <property type="entry name" value="DUF3298 DOMAIN-CONTAINING PROTEIN"/>
    <property type="match status" value="1"/>
</dbReference>
<dbReference type="EMBL" id="CP067089">
    <property type="protein sequence ID" value="QQO10609.1"/>
    <property type="molecule type" value="Genomic_DNA"/>
</dbReference>
<name>A0A7T8BAF3_9SPIR</name>
<accession>A0A7T8BAF3</accession>
<evidence type="ECO:0000313" key="1">
    <source>
        <dbReference type="EMBL" id="QQO10609.1"/>
    </source>
</evidence>
<protein>
    <submittedName>
        <fullName evidence="1">WG repeat-containing protein</fullName>
    </submittedName>
</protein>
<dbReference type="KEGG" id="bhc:JFL75_06750"/>
<dbReference type="PANTHER" id="PTHR37841">
    <property type="entry name" value="GLR2918 PROTEIN"/>
    <property type="match status" value="1"/>
</dbReference>
<organism evidence="1 2">
    <name type="scientific">Breznakiella homolactica</name>
    <dbReference type="NCBI Taxonomy" id="2798577"/>
    <lineage>
        <taxon>Bacteria</taxon>
        <taxon>Pseudomonadati</taxon>
        <taxon>Spirochaetota</taxon>
        <taxon>Spirochaetia</taxon>
        <taxon>Spirochaetales</taxon>
        <taxon>Breznakiellaceae</taxon>
        <taxon>Breznakiella</taxon>
    </lineage>
</organism>
<dbReference type="RefSeq" id="WP_215627914.1">
    <property type="nucleotide sequence ID" value="NZ_CP067089.2"/>
</dbReference>
<proteinExistence type="predicted"/>
<dbReference type="InterPro" id="IPR032774">
    <property type="entry name" value="WG_beta_rep"/>
</dbReference>
<dbReference type="AlphaFoldDB" id="A0A7T8BAF3"/>
<dbReference type="Proteomes" id="UP000595917">
    <property type="component" value="Chromosome"/>
</dbReference>
<sequence>MWDEIRHTTNGMTPVCKNNKWGAVDQNGEVVISPAWDFISWVTAQGQAIVWLEDKSGVVGSGGGLVIPLVWDDIQFVTRGFTLPGNDVLYKVKKIKGDHRVRPSDGRRRIEIWGYDCLQGIADTKGNYLIDPVWDEIDSIEENIAVVCRRNDSGHHAADGTDTRTYGAIELGSGLIIEPIYECMLPFHKGYAWVKEGYKWGLINSSGGVVQKPQWPGVSRLSCSGYYKANRYGGWGVLRYDGVMAADFLWDDIRCINGRIEGKKHKKWTAIIPDLTQAGGS</sequence>
<reference evidence="1" key="1">
    <citation type="submission" date="2021-01" db="EMBL/GenBank/DDBJ databases">
        <title>Description of Breznakiella homolactica.</title>
        <authorList>
            <person name="Song Y."/>
            <person name="Brune A."/>
        </authorList>
    </citation>
    <scope>NUCLEOTIDE SEQUENCE</scope>
    <source>
        <strain evidence="1">RmG30</strain>
    </source>
</reference>